<dbReference type="Proteomes" id="UP000598467">
    <property type="component" value="Unassembled WGS sequence"/>
</dbReference>
<reference evidence="2" key="1">
    <citation type="submission" date="2020-05" db="EMBL/GenBank/DDBJ databases">
        <title>Identification of trans-AT polyketide cluster in two marine bacteria, producers of a novel glutaramide-containing polyketide sesbanimide D and analogs.</title>
        <authorList>
            <person name="Kacar D."/>
            <person name="Rodriguez P."/>
            <person name="Canedo L."/>
            <person name="Gonzalez E."/>
            <person name="Galan B."/>
            <person name="De La Calle F."/>
            <person name="Garcia J.L."/>
        </authorList>
    </citation>
    <scope>NUCLEOTIDE SEQUENCE</scope>
    <source>
        <strain evidence="2">PHM038</strain>
    </source>
</reference>
<sequence length="70" mass="7575">MSAMTIRFLVQAGFGTVGVLVIVFGGWPWGAGVGTALIIFGLWLGGRIFRRIATLDEIKADLRQRVDEGP</sequence>
<evidence type="ECO:0000313" key="2">
    <source>
        <dbReference type="EMBL" id="MBD1549329.1"/>
    </source>
</evidence>
<dbReference type="EMBL" id="JABFCZ010000035">
    <property type="protein sequence ID" value="MBD1549329.1"/>
    <property type="molecule type" value="Genomic_DNA"/>
</dbReference>
<evidence type="ECO:0000313" key="3">
    <source>
        <dbReference type="Proteomes" id="UP000598467"/>
    </source>
</evidence>
<evidence type="ECO:0000256" key="1">
    <source>
        <dbReference type="SAM" id="Phobius"/>
    </source>
</evidence>
<accession>A0A926P166</accession>
<name>A0A926P166_9HYPH</name>
<keyword evidence="1" id="KW-0812">Transmembrane</keyword>
<proteinExistence type="predicted"/>
<keyword evidence="1" id="KW-0472">Membrane</keyword>
<feature type="transmembrane region" description="Helical" evidence="1">
    <location>
        <begin position="31"/>
        <end position="49"/>
    </location>
</feature>
<feature type="transmembrane region" description="Helical" evidence="1">
    <location>
        <begin position="7"/>
        <end position="25"/>
    </location>
</feature>
<dbReference type="RefSeq" id="WP_190294018.1">
    <property type="nucleotide sequence ID" value="NZ_JABFCZ010000035.1"/>
</dbReference>
<comment type="caution">
    <text evidence="2">The sequence shown here is derived from an EMBL/GenBank/DDBJ whole genome shotgun (WGS) entry which is preliminary data.</text>
</comment>
<gene>
    <name evidence="2" type="ORF">HK439_23975</name>
</gene>
<organism evidence="2 3">
    <name type="scientific">Roseibium aggregatum</name>
    <dbReference type="NCBI Taxonomy" id="187304"/>
    <lineage>
        <taxon>Bacteria</taxon>
        <taxon>Pseudomonadati</taxon>
        <taxon>Pseudomonadota</taxon>
        <taxon>Alphaproteobacteria</taxon>
        <taxon>Hyphomicrobiales</taxon>
        <taxon>Stappiaceae</taxon>
        <taxon>Roseibium</taxon>
    </lineage>
</organism>
<dbReference type="AlphaFoldDB" id="A0A926P166"/>
<keyword evidence="1" id="KW-1133">Transmembrane helix</keyword>
<protein>
    <submittedName>
        <fullName evidence="2">Uncharacterized protein</fullName>
    </submittedName>
</protein>